<dbReference type="Pfam" id="PF00614">
    <property type="entry name" value="PLDc"/>
    <property type="match status" value="1"/>
</dbReference>
<keyword evidence="3" id="KW-0378">Hydrolase</keyword>
<dbReference type="InterPro" id="IPR015679">
    <property type="entry name" value="PLipase_D_fam"/>
</dbReference>
<feature type="domain" description="PLD phosphodiesterase" evidence="5">
    <location>
        <begin position="157"/>
        <end position="184"/>
    </location>
</feature>
<proteinExistence type="predicted"/>
<sequence length="404" mass="44949">MLWLTLFVPRGDLSTLKTSFSCRSVVLTGMAGNALRKIKLSLSWRMLWDKRYMPDAHFTSGWFCPSTQKVSWKLRQQVPRRGGLFRGDGASGSLVKRINNSIVRKNSKKWGLDSGPVPLAAQESLLAKYGMTNEWKKYLTVLNLRNYGCTDRCVLTEMVYVHSKLLIVDDAVAIIGSANINDRSLLGNGDTELAAVIVDEAEAKMTDVGGGIRLPTRKFARDLRMSQWRKHLGMLVDVKTTGVQRARTAPSGVDIEKPLSDSSITGIRRLSEANRNAYSEVFLHTPRDSHKTLTEGRELAFPLKIGSVERDFSTVPKLQPKYMVHKRVRLPSVIPSATSEQSSHDVILSTHNVADAIRYLRDNVHGFFVAMPLHWASYQTETPLAPAADSMIAANGLEAKEAIV</sequence>
<protein>
    <recommendedName>
        <fullName evidence="5">PLD phosphodiesterase domain-containing protein</fullName>
    </recommendedName>
</protein>
<dbReference type="SMART" id="SM00155">
    <property type="entry name" value="PLDc"/>
    <property type="match status" value="1"/>
</dbReference>
<reference evidence="6 7" key="1">
    <citation type="submission" date="2019-03" db="EMBL/GenBank/DDBJ databases">
        <title>Draft Genome Sequences of Six Type Strains of the Genus Massilia.</title>
        <authorList>
            <person name="Miess H."/>
            <person name="Frediansyhah A."/>
            <person name="Gross H."/>
        </authorList>
    </citation>
    <scope>NUCLEOTIDE SEQUENCE [LARGE SCALE GENOMIC DNA]</scope>
    <source>
        <strain evidence="6 7">DSM 17505</strain>
    </source>
</reference>
<dbReference type="PROSITE" id="PS50035">
    <property type="entry name" value="PLD"/>
    <property type="match status" value="1"/>
</dbReference>
<keyword evidence="2" id="KW-0677">Repeat</keyword>
<evidence type="ECO:0000256" key="3">
    <source>
        <dbReference type="ARBA" id="ARBA00022801"/>
    </source>
</evidence>
<evidence type="ECO:0000256" key="1">
    <source>
        <dbReference type="ARBA" id="ARBA00000798"/>
    </source>
</evidence>
<dbReference type="PANTHER" id="PTHR18896:SF76">
    <property type="entry name" value="PHOSPHOLIPASE"/>
    <property type="match status" value="1"/>
</dbReference>
<evidence type="ECO:0000259" key="5">
    <source>
        <dbReference type="PROSITE" id="PS50035"/>
    </source>
</evidence>
<dbReference type="EMBL" id="CP038026">
    <property type="protein sequence ID" value="QBQ35156.1"/>
    <property type="molecule type" value="Genomic_DNA"/>
</dbReference>
<evidence type="ECO:0000256" key="4">
    <source>
        <dbReference type="ARBA" id="ARBA00023098"/>
    </source>
</evidence>
<gene>
    <name evidence="6" type="ORF">E1742_02460</name>
</gene>
<evidence type="ECO:0000313" key="6">
    <source>
        <dbReference type="EMBL" id="QBQ35156.1"/>
    </source>
</evidence>
<evidence type="ECO:0000313" key="7">
    <source>
        <dbReference type="Proteomes" id="UP000294359"/>
    </source>
</evidence>
<dbReference type="Proteomes" id="UP000294359">
    <property type="component" value="Chromosome"/>
</dbReference>
<keyword evidence="7" id="KW-1185">Reference proteome</keyword>
<comment type="catalytic activity">
    <reaction evidence="1">
        <text>a 1,2-diacyl-sn-glycero-3-phosphocholine + H2O = a 1,2-diacyl-sn-glycero-3-phosphate + choline + H(+)</text>
        <dbReference type="Rhea" id="RHEA:14445"/>
        <dbReference type="ChEBI" id="CHEBI:15354"/>
        <dbReference type="ChEBI" id="CHEBI:15377"/>
        <dbReference type="ChEBI" id="CHEBI:15378"/>
        <dbReference type="ChEBI" id="CHEBI:57643"/>
        <dbReference type="ChEBI" id="CHEBI:58608"/>
        <dbReference type="EC" id="3.1.4.4"/>
    </reaction>
</comment>
<organism evidence="6 7">
    <name type="scientific">Pseudoduganella plicata</name>
    <dbReference type="NCBI Taxonomy" id="321984"/>
    <lineage>
        <taxon>Bacteria</taxon>
        <taxon>Pseudomonadati</taxon>
        <taxon>Pseudomonadota</taxon>
        <taxon>Betaproteobacteria</taxon>
        <taxon>Burkholderiales</taxon>
        <taxon>Oxalobacteraceae</taxon>
        <taxon>Telluria group</taxon>
        <taxon>Pseudoduganella</taxon>
    </lineage>
</organism>
<dbReference type="InterPro" id="IPR001736">
    <property type="entry name" value="PLipase_D/transphosphatidylase"/>
</dbReference>
<evidence type="ECO:0000256" key="2">
    <source>
        <dbReference type="ARBA" id="ARBA00022737"/>
    </source>
</evidence>
<dbReference type="PANTHER" id="PTHR18896">
    <property type="entry name" value="PHOSPHOLIPASE D"/>
    <property type="match status" value="1"/>
</dbReference>
<keyword evidence="4" id="KW-0443">Lipid metabolism</keyword>
<dbReference type="SUPFAM" id="SSF56024">
    <property type="entry name" value="Phospholipase D/nuclease"/>
    <property type="match status" value="1"/>
</dbReference>
<accession>A0ABX5S492</accession>
<name>A0ABX5S492_9BURK</name>
<dbReference type="Gene3D" id="3.30.870.10">
    <property type="entry name" value="Endonuclease Chain A"/>
    <property type="match status" value="1"/>
</dbReference>